<dbReference type="AlphaFoldDB" id="A0A1H0P6G4"/>
<protein>
    <submittedName>
        <fullName evidence="1">Uncharacterized protein</fullName>
    </submittedName>
</protein>
<sequence length="64" mass="7542">MGDKEDKRAAFQIAHMVNTKYCELCPVSDGCKLSFYKDGELCWHRFHEWYRSVSHDKQKLETGS</sequence>
<proteinExistence type="predicted"/>
<dbReference type="EMBL" id="FNJQ01000004">
    <property type="protein sequence ID" value="SDP00296.1"/>
    <property type="molecule type" value="Genomic_DNA"/>
</dbReference>
<organism evidence="1 2">
    <name type="scientific">Selenomonas ruminantium</name>
    <dbReference type="NCBI Taxonomy" id="971"/>
    <lineage>
        <taxon>Bacteria</taxon>
        <taxon>Bacillati</taxon>
        <taxon>Bacillota</taxon>
        <taxon>Negativicutes</taxon>
        <taxon>Selenomonadales</taxon>
        <taxon>Selenomonadaceae</taxon>
        <taxon>Selenomonas</taxon>
    </lineage>
</organism>
<gene>
    <name evidence="1" type="ORF">SAMN05216366_104122</name>
</gene>
<dbReference type="Proteomes" id="UP000182412">
    <property type="component" value="Unassembled WGS sequence"/>
</dbReference>
<evidence type="ECO:0000313" key="2">
    <source>
        <dbReference type="Proteomes" id="UP000182412"/>
    </source>
</evidence>
<accession>A0A1H0P6G4</accession>
<evidence type="ECO:0000313" key="1">
    <source>
        <dbReference type="EMBL" id="SDP00296.1"/>
    </source>
</evidence>
<reference evidence="1 2" key="1">
    <citation type="submission" date="2016-10" db="EMBL/GenBank/DDBJ databases">
        <authorList>
            <person name="de Groot N.N."/>
        </authorList>
    </citation>
    <scope>NUCLEOTIDE SEQUENCE [LARGE SCALE GENOMIC DNA]</scope>
    <source>
        <strain evidence="1 2">S137</strain>
    </source>
</reference>
<name>A0A1H0P6G4_SELRU</name>